<dbReference type="PROSITE" id="PS00028">
    <property type="entry name" value="ZINC_FINGER_C2H2_1"/>
    <property type="match status" value="1"/>
</dbReference>
<dbReference type="InterPro" id="IPR036236">
    <property type="entry name" value="Znf_C2H2_sf"/>
</dbReference>
<evidence type="ECO:0000313" key="7">
    <source>
        <dbReference type="EMBL" id="CAD7231914.1"/>
    </source>
</evidence>
<dbReference type="AlphaFoldDB" id="A0A7R8ZP62"/>
<accession>A0A7R8ZP62</accession>
<keyword evidence="5" id="KW-0862">Zinc</keyword>
<proteinExistence type="predicted"/>
<dbReference type="PANTHER" id="PTHR24394:SF29">
    <property type="entry name" value="MYONEURIN"/>
    <property type="match status" value="1"/>
</dbReference>
<dbReference type="EMBL" id="OB664022">
    <property type="protein sequence ID" value="CAD7231914.1"/>
    <property type="molecule type" value="Genomic_DNA"/>
</dbReference>
<gene>
    <name evidence="7" type="ORF">CTOB1V02_LOCUS9757</name>
</gene>
<keyword evidence="3" id="KW-0677">Repeat</keyword>
<reference evidence="7" key="1">
    <citation type="submission" date="2020-11" db="EMBL/GenBank/DDBJ databases">
        <authorList>
            <person name="Tran Van P."/>
        </authorList>
    </citation>
    <scope>NUCLEOTIDE SEQUENCE</scope>
</reference>
<dbReference type="OrthoDB" id="3437960at2759"/>
<feature type="non-terminal residue" evidence="7">
    <location>
        <position position="1"/>
    </location>
</feature>
<dbReference type="PROSITE" id="PS50157">
    <property type="entry name" value="ZINC_FINGER_C2H2_2"/>
    <property type="match status" value="2"/>
</dbReference>
<name>A0A7R8ZP62_9CRUS</name>
<keyword evidence="4" id="KW-0863">Zinc-finger</keyword>
<dbReference type="SUPFAM" id="SSF57667">
    <property type="entry name" value="beta-beta-alpha zinc fingers"/>
    <property type="match status" value="1"/>
</dbReference>
<dbReference type="PANTHER" id="PTHR24394">
    <property type="entry name" value="ZINC FINGER PROTEIN"/>
    <property type="match status" value="1"/>
</dbReference>
<dbReference type="Gene3D" id="3.30.160.60">
    <property type="entry name" value="Classic Zinc Finger"/>
    <property type="match status" value="2"/>
</dbReference>
<feature type="non-terminal residue" evidence="7">
    <location>
        <position position="160"/>
    </location>
</feature>
<evidence type="ECO:0000256" key="2">
    <source>
        <dbReference type="ARBA" id="ARBA00022723"/>
    </source>
</evidence>
<dbReference type="SMART" id="SM00355">
    <property type="entry name" value="ZnF_C2H2"/>
    <property type="match status" value="2"/>
</dbReference>
<organism evidence="7">
    <name type="scientific">Cyprideis torosa</name>
    <dbReference type="NCBI Taxonomy" id="163714"/>
    <lineage>
        <taxon>Eukaryota</taxon>
        <taxon>Metazoa</taxon>
        <taxon>Ecdysozoa</taxon>
        <taxon>Arthropoda</taxon>
        <taxon>Crustacea</taxon>
        <taxon>Oligostraca</taxon>
        <taxon>Ostracoda</taxon>
        <taxon>Podocopa</taxon>
        <taxon>Podocopida</taxon>
        <taxon>Cytherocopina</taxon>
        <taxon>Cytheroidea</taxon>
        <taxon>Cytherideidae</taxon>
        <taxon>Cyprideis</taxon>
    </lineage>
</organism>
<protein>
    <submittedName>
        <fullName evidence="7">Uncharacterized protein</fullName>
    </submittedName>
</protein>
<dbReference type="GO" id="GO:0005634">
    <property type="term" value="C:nucleus"/>
    <property type="evidence" value="ECO:0007669"/>
    <property type="project" value="UniProtKB-SubCell"/>
</dbReference>
<dbReference type="GO" id="GO:0008270">
    <property type="term" value="F:zinc ion binding"/>
    <property type="evidence" value="ECO:0007669"/>
    <property type="project" value="UniProtKB-KW"/>
</dbReference>
<keyword evidence="2" id="KW-0479">Metal-binding</keyword>
<dbReference type="GO" id="GO:0000981">
    <property type="term" value="F:DNA-binding transcription factor activity, RNA polymerase II-specific"/>
    <property type="evidence" value="ECO:0007669"/>
    <property type="project" value="TreeGrafter"/>
</dbReference>
<evidence type="ECO:0000256" key="1">
    <source>
        <dbReference type="ARBA" id="ARBA00004123"/>
    </source>
</evidence>
<comment type="subcellular location">
    <subcellularLocation>
        <location evidence="1">Nucleus</location>
    </subcellularLocation>
</comment>
<evidence type="ECO:0000256" key="4">
    <source>
        <dbReference type="ARBA" id="ARBA00022771"/>
    </source>
</evidence>
<dbReference type="InterPro" id="IPR013087">
    <property type="entry name" value="Znf_C2H2_type"/>
</dbReference>
<evidence type="ECO:0000256" key="3">
    <source>
        <dbReference type="ARBA" id="ARBA00022737"/>
    </source>
</evidence>
<evidence type="ECO:0000256" key="5">
    <source>
        <dbReference type="ARBA" id="ARBA00022833"/>
    </source>
</evidence>
<sequence>GHLRIHLRTHTAERPFQCDLCAKKFTQSNGLRYHERKMHAEAHSAATCKVMSELCLASFIENGALRVHLRTHTGELSVPMRLVWEEVHTVQRYTVLIKWCVLIIEKIRHFAFLSLITEDVRVLLETQVSASLKNSIIQIHDLNLLSLFPQVLIQALFLEV</sequence>
<dbReference type="Pfam" id="PF00096">
    <property type="entry name" value="zf-C2H2"/>
    <property type="match status" value="1"/>
</dbReference>
<keyword evidence="6" id="KW-0539">Nucleus</keyword>
<dbReference type="FunFam" id="3.30.160.60:FF:001049">
    <property type="entry name" value="zinc finger protein 319"/>
    <property type="match status" value="1"/>
</dbReference>
<evidence type="ECO:0000256" key="6">
    <source>
        <dbReference type="ARBA" id="ARBA00023242"/>
    </source>
</evidence>